<reference evidence="1 2" key="1">
    <citation type="submission" date="2018-07" db="EMBL/GenBank/DDBJ databases">
        <title>Section-level genome sequencing of Aspergillus section Nigri to investigate inter- and intra-species variation.</title>
        <authorList>
            <consortium name="DOE Joint Genome Institute"/>
            <person name="Vesth T.C."/>
            <person name="Nybo J.L."/>
            <person name="Theobald S."/>
            <person name="Frisvad J.C."/>
            <person name="Larsen T.O."/>
            <person name="Nielsen K.F."/>
            <person name="Hoof J.B."/>
            <person name="Brandl J."/>
            <person name="Salamov A."/>
            <person name="Riley R."/>
            <person name="Gladden J.M."/>
            <person name="Phatale P."/>
            <person name="Nielsen M.T."/>
            <person name="Lyhne E.K."/>
            <person name="Kogle M.E."/>
            <person name="Strasser K."/>
            <person name="McDonnell E."/>
            <person name="Barry K."/>
            <person name="Clum A."/>
            <person name="Chen C."/>
            <person name="Nolan M."/>
            <person name="Sandor L."/>
            <person name="Kuo A."/>
            <person name="Lipzen A."/>
            <person name="Hainaut M."/>
            <person name="Drula E."/>
            <person name="Tsang A."/>
            <person name="Magnuson J.K."/>
            <person name="Henrissat B."/>
            <person name="Wiebenga A."/>
            <person name="Simmons B.A."/>
            <person name="Makela M.R."/>
            <person name="De vries R.P."/>
            <person name="Grigoriev I.V."/>
            <person name="Mortensen U.H."/>
            <person name="Baker S.E."/>
            <person name="Andersen M.R."/>
        </authorList>
    </citation>
    <scope>NUCLEOTIDE SEQUENCE [LARGE SCALE GENOMIC DNA]</scope>
    <source>
        <strain evidence="1 2">ATCC 13496</strain>
    </source>
</reference>
<evidence type="ECO:0000313" key="1">
    <source>
        <dbReference type="EMBL" id="RDH14559.1"/>
    </source>
</evidence>
<dbReference type="Proteomes" id="UP000253845">
    <property type="component" value="Unassembled WGS sequence"/>
</dbReference>
<protein>
    <submittedName>
        <fullName evidence="1">Uncharacterized protein</fullName>
    </submittedName>
</protein>
<name>A0A370BM30_ASPNG</name>
<dbReference type="EMBL" id="KZ851964">
    <property type="protein sequence ID" value="RDH14559.1"/>
    <property type="molecule type" value="Genomic_DNA"/>
</dbReference>
<proteinExistence type="predicted"/>
<dbReference type="VEuPathDB" id="FungiDB:M747DRAFT_249347"/>
<sequence>MPIHHARPLQHPQSQSLSHKLQWWMDVSKYLALMNLDPIIDQPCVFAGTPVKLVNAKRSLTHLHHLGCGSKCCYQKSNSSTASASLPDQSKSYLIISTATFLSTDCLARMEASPLSGDNGHKFVGAPEGVDVSGDYGTPSLLFIYYNKPVSDKHRKEVQELRHDLETWNAFELGRAESQVNELMQKGNLPTDDYNESRVRRTDYRSKVIQYLRKEHESWLVEADKKEFTVELKTDERHMNKKVEQELRGRLESKENPPSQFGVVLRIINRIIAARKRDDMQQYHFTNVEVCADGRDDPVVKSTMFRVYEEGEEDDEGSVKVKIDYVNHRCQFNREHWAKARHNVEDFIKEGERIRRAMTLNFCVDA</sequence>
<accession>A0A370BM30</accession>
<organism evidence="1 2">
    <name type="scientific">Aspergillus niger ATCC 13496</name>
    <dbReference type="NCBI Taxonomy" id="1353008"/>
    <lineage>
        <taxon>Eukaryota</taxon>
        <taxon>Fungi</taxon>
        <taxon>Dikarya</taxon>
        <taxon>Ascomycota</taxon>
        <taxon>Pezizomycotina</taxon>
        <taxon>Eurotiomycetes</taxon>
        <taxon>Eurotiomycetidae</taxon>
        <taxon>Eurotiales</taxon>
        <taxon>Aspergillaceae</taxon>
        <taxon>Aspergillus</taxon>
        <taxon>Aspergillus subgen. Circumdati</taxon>
    </lineage>
</organism>
<gene>
    <name evidence="1" type="ORF">M747DRAFT_249347</name>
</gene>
<dbReference type="AlphaFoldDB" id="A0A370BM30"/>
<evidence type="ECO:0000313" key="2">
    <source>
        <dbReference type="Proteomes" id="UP000253845"/>
    </source>
</evidence>